<gene>
    <name evidence="1" type="ORF">bhn_I0762</name>
</gene>
<accession>A0A1D9NZK1</accession>
<proteinExistence type="predicted"/>
<dbReference type="EMBL" id="CP017831">
    <property type="protein sequence ID" value="AOZ95796.1"/>
    <property type="molecule type" value="Genomic_DNA"/>
</dbReference>
<keyword evidence="2" id="KW-1185">Reference proteome</keyword>
<protein>
    <submittedName>
        <fullName evidence="1">Uncharacterized protein</fullName>
    </submittedName>
</protein>
<evidence type="ECO:0000313" key="1">
    <source>
        <dbReference type="EMBL" id="AOZ95796.1"/>
    </source>
</evidence>
<dbReference type="Proteomes" id="UP000179284">
    <property type="component" value="Chromosome I"/>
</dbReference>
<reference evidence="2" key="1">
    <citation type="submission" date="2016-10" db="EMBL/GenBank/DDBJ databases">
        <title>The complete genome sequence of the rumen bacterium Butyrivibrio hungatei MB2003.</title>
        <authorList>
            <person name="Palevich N."/>
            <person name="Kelly W.J."/>
            <person name="Leahy S.C."/>
            <person name="Altermann E."/>
            <person name="Rakonjac J."/>
            <person name="Attwood G.T."/>
        </authorList>
    </citation>
    <scope>NUCLEOTIDE SEQUENCE [LARGE SCALE GENOMIC DNA]</scope>
    <source>
        <strain evidence="2">MB2003</strain>
    </source>
</reference>
<evidence type="ECO:0000313" key="2">
    <source>
        <dbReference type="Proteomes" id="UP000179284"/>
    </source>
</evidence>
<dbReference type="AlphaFoldDB" id="A0A1D9NZK1"/>
<sequence length="119" mass="12856">MNNMITPNNIQLNTNQITGNPDGTAIALNITDGEGYADGKPTGEVICKKVSVVCPDNQYKSVTVKVKDLKIPLTSELLQQSGGQKKVKFKNLTGKFWRNNNGEYILSASADSLEVIANA</sequence>
<name>A0A1D9NZK1_9FIRM</name>
<dbReference type="RefSeq" id="WP_071175535.1">
    <property type="nucleotide sequence ID" value="NZ_CP017831.1"/>
</dbReference>
<dbReference type="KEGG" id="bhu:bhn_I0762"/>
<organism evidence="1 2">
    <name type="scientific">Butyrivibrio hungatei</name>
    <dbReference type="NCBI Taxonomy" id="185008"/>
    <lineage>
        <taxon>Bacteria</taxon>
        <taxon>Bacillati</taxon>
        <taxon>Bacillota</taxon>
        <taxon>Clostridia</taxon>
        <taxon>Lachnospirales</taxon>
        <taxon>Lachnospiraceae</taxon>
        <taxon>Butyrivibrio</taxon>
    </lineage>
</organism>